<dbReference type="EMBL" id="JAMKFB020000001">
    <property type="protein sequence ID" value="KAL0204489.1"/>
    <property type="molecule type" value="Genomic_DNA"/>
</dbReference>
<evidence type="ECO:0000313" key="3">
    <source>
        <dbReference type="EMBL" id="KAL0204489.1"/>
    </source>
</evidence>
<evidence type="ECO:0000313" key="4">
    <source>
        <dbReference type="Proteomes" id="UP001529510"/>
    </source>
</evidence>
<evidence type="ECO:0000259" key="2">
    <source>
        <dbReference type="PROSITE" id="PS50994"/>
    </source>
</evidence>
<dbReference type="PROSITE" id="PS50994">
    <property type="entry name" value="INTEGRASE"/>
    <property type="match status" value="1"/>
</dbReference>
<dbReference type="Pfam" id="PF24626">
    <property type="entry name" value="SH3_Tf2-1"/>
    <property type="match status" value="1"/>
</dbReference>
<dbReference type="PANTHER" id="PTHR37984">
    <property type="entry name" value="PROTEIN CBG26694"/>
    <property type="match status" value="1"/>
</dbReference>
<dbReference type="Pfam" id="PF00665">
    <property type="entry name" value="rve"/>
    <property type="match status" value="1"/>
</dbReference>
<evidence type="ECO:0000256" key="1">
    <source>
        <dbReference type="SAM" id="MobiDB-lite"/>
    </source>
</evidence>
<gene>
    <name evidence="3" type="ORF">M9458_002507</name>
</gene>
<feature type="compositionally biased region" description="Basic and acidic residues" evidence="1">
    <location>
        <begin position="119"/>
        <end position="130"/>
    </location>
</feature>
<feature type="region of interest" description="Disordered" evidence="1">
    <location>
        <begin position="296"/>
        <end position="315"/>
    </location>
</feature>
<name>A0ABD0S151_CIRMR</name>
<feature type="non-terminal residue" evidence="3">
    <location>
        <position position="1"/>
    </location>
</feature>
<dbReference type="InterPro" id="IPR016197">
    <property type="entry name" value="Chromo-like_dom_sf"/>
</dbReference>
<proteinExistence type="predicted"/>
<dbReference type="InterPro" id="IPR050951">
    <property type="entry name" value="Retrovirus_Pol_polyprotein"/>
</dbReference>
<accession>A0ABD0S151</accession>
<dbReference type="InterPro" id="IPR012337">
    <property type="entry name" value="RNaseH-like_sf"/>
</dbReference>
<dbReference type="Gene3D" id="3.30.420.10">
    <property type="entry name" value="Ribonuclease H-like superfamily/Ribonuclease H"/>
    <property type="match status" value="1"/>
</dbReference>
<protein>
    <recommendedName>
        <fullName evidence="2">Integrase catalytic domain-containing protein</fullName>
    </recommendedName>
</protein>
<comment type="caution">
    <text evidence="3">The sequence shown here is derived from an EMBL/GenBank/DDBJ whole genome shotgun (WGS) entry which is preliminary data.</text>
</comment>
<dbReference type="Proteomes" id="UP001529510">
    <property type="component" value="Unassembled WGS sequence"/>
</dbReference>
<feature type="region of interest" description="Disordered" evidence="1">
    <location>
        <begin position="115"/>
        <end position="146"/>
    </location>
</feature>
<dbReference type="SUPFAM" id="SSF54160">
    <property type="entry name" value="Chromo domain-like"/>
    <property type="match status" value="1"/>
</dbReference>
<feature type="compositionally biased region" description="Basic residues" evidence="1">
    <location>
        <begin position="306"/>
        <end position="315"/>
    </location>
</feature>
<dbReference type="AlphaFoldDB" id="A0ABD0S151"/>
<sequence length="315" mass="36072">IDFVTDLPNSEGHTCILVAVNRFLKACWLILLKSLPTALETAQFLFNRVFRNYGIPEEIVSDRGPQFISHVWKAFFHLLGVTVSLSSGYHPQTNGQTQRKIQELRRYLRASPGPSMHRILSDRTPRDSHHSSAFSVTSPHSSRGQKSLRRFQLKRVWDSAHVHLQCAVRRHKTHADAWHSSTPTYHPGDKVRLSTQDLRLRLPCKKLRQINKVTYQLQLPPRYRIHPTFEVSLLKPCFPSAPDEPSPPEVIDQPSVYQVRDILGSRRRDGWPEYLIDLEGYGPEERSSVARCTPSFLSNDLSNACNKKHNPSTNS</sequence>
<dbReference type="InterPro" id="IPR036397">
    <property type="entry name" value="RNaseH_sf"/>
</dbReference>
<dbReference type="PANTHER" id="PTHR37984:SF5">
    <property type="entry name" value="PROTEIN NYNRIN-LIKE"/>
    <property type="match status" value="1"/>
</dbReference>
<organism evidence="3 4">
    <name type="scientific">Cirrhinus mrigala</name>
    <name type="common">Mrigala</name>
    <dbReference type="NCBI Taxonomy" id="683832"/>
    <lineage>
        <taxon>Eukaryota</taxon>
        <taxon>Metazoa</taxon>
        <taxon>Chordata</taxon>
        <taxon>Craniata</taxon>
        <taxon>Vertebrata</taxon>
        <taxon>Euteleostomi</taxon>
        <taxon>Actinopterygii</taxon>
        <taxon>Neopterygii</taxon>
        <taxon>Teleostei</taxon>
        <taxon>Ostariophysi</taxon>
        <taxon>Cypriniformes</taxon>
        <taxon>Cyprinidae</taxon>
        <taxon>Labeoninae</taxon>
        <taxon>Labeonini</taxon>
        <taxon>Cirrhinus</taxon>
    </lineage>
</organism>
<keyword evidence="4" id="KW-1185">Reference proteome</keyword>
<reference evidence="3 4" key="1">
    <citation type="submission" date="2024-05" db="EMBL/GenBank/DDBJ databases">
        <title>Genome sequencing and assembly of Indian major carp, Cirrhinus mrigala (Hamilton, 1822).</title>
        <authorList>
            <person name="Mohindra V."/>
            <person name="Chowdhury L.M."/>
            <person name="Lal K."/>
            <person name="Jena J.K."/>
        </authorList>
    </citation>
    <scope>NUCLEOTIDE SEQUENCE [LARGE SCALE GENOMIC DNA]</scope>
    <source>
        <strain evidence="3">CM1030</strain>
        <tissue evidence="3">Blood</tissue>
    </source>
</reference>
<feature type="domain" description="Integrase catalytic" evidence="2">
    <location>
        <begin position="1"/>
        <end position="109"/>
    </location>
</feature>
<feature type="compositionally biased region" description="Polar residues" evidence="1">
    <location>
        <begin position="131"/>
        <end position="145"/>
    </location>
</feature>
<dbReference type="InterPro" id="IPR001584">
    <property type="entry name" value="Integrase_cat-core"/>
</dbReference>
<dbReference type="InterPro" id="IPR056924">
    <property type="entry name" value="SH3_Tf2-1"/>
</dbReference>
<feature type="compositionally biased region" description="Polar residues" evidence="1">
    <location>
        <begin position="296"/>
        <end position="305"/>
    </location>
</feature>
<dbReference type="SUPFAM" id="SSF53098">
    <property type="entry name" value="Ribonuclease H-like"/>
    <property type="match status" value="1"/>
</dbReference>